<dbReference type="FunFam" id="3.20.20.120:FF:000001">
    <property type="entry name" value="Enolase"/>
    <property type="match status" value="1"/>
</dbReference>
<comment type="catalytic activity">
    <reaction evidence="12">
        <text>(2R)-2-phosphoglycerate = phosphoenolpyruvate + H2O</text>
        <dbReference type="Rhea" id="RHEA:10164"/>
        <dbReference type="ChEBI" id="CHEBI:15377"/>
        <dbReference type="ChEBI" id="CHEBI:58289"/>
        <dbReference type="ChEBI" id="CHEBI:58702"/>
        <dbReference type="EC" id="4.2.1.11"/>
    </reaction>
</comment>
<dbReference type="SFLD" id="SFLDS00001">
    <property type="entry name" value="Enolase"/>
    <property type="match status" value="1"/>
</dbReference>
<dbReference type="EC" id="4.2.1.11" evidence="3 12"/>
<dbReference type="PIRSF" id="PIRSF001400">
    <property type="entry name" value="Enolase"/>
    <property type="match status" value="1"/>
</dbReference>
<dbReference type="OrthoDB" id="9804716at2"/>
<dbReference type="SMART" id="SM01192">
    <property type="entry name" value="Enolase_C"/>
    <property type="match status" value="1"/>
</dbReference>
<comment type="function">
    <text evidence="11 12">Catalyzes the reversible conversion of 2-phosphoglycerate (2-PG) into phosphoenolpyruvate (PEP). It is essential for the degradation of carbohydrates via glycolysis.</text>
</comment>
<comment type="cofactor">
    <cofactor evidence="15">
        <name>Mg(2+)</name>
        <dbReference type="ChEBI" id="CHEBI:18420"/>
    </cofactor>
    <text evidence="15">Mg(2+) is required for catalysis and for stabilizing the dimer.</text>
</comment>
<feature type="binding site" evidence="12 15">
    <location>
        <position position="285"/>
    </location>
    <ligand>
        <name>Mg(2+)</name>
        <dbReference type="ChEBI" id="CHEBI:18420"/>
    </ligand>
</feature>
<feature type="binding site" evidence="12">
    <location>
        <position position="366"/>
    </location>
    <ligand>
        <name>(2R)-2-phosphoglycerate</name>
        <dbReference type="ChEBI" id="CHEBI:58289"/>
    </ligand>
</feature>
<dbReference type="GO" id="GO:0009986">
    <property type="term" value="C:cell surface"/>
    <property type="evidence" value="ECO:0007669"/>
    <property type="project" value="UniProtKB-SubCell"/>
</dbReference>
<comment type="cofactor">
    <cofactor evidence="12">
        <name>Mg(2+)</name>
        <dbReference type="ChEBI" id="CHEBI:18420"/>
    </cofactor>
    <text evidence="12">Binds a second Mg(2+) ion via substrate during catalysis.</text>
</comment>
<feature type="binding site" evidence="14">
    <location>
        <begin position="364"/>
        <end position="367"/>
    </location>
    <ligand>
        <name>substrate</name>
    </ligand>
</feature>
<dbReference type="SUPFAM" id="SSF51604">
    <property type="entry name" value="Enolase C-terminal domain-like"/>
    <property type="match status" value="1"/>
</dbReference>
<reference evidence="18 19" key="2">
    <citation type="submission" date="2019-09" db="EMBL/GenBank/DDBJ databases">
        <authorList>
            <person name="Jin C."/>
        </authorList>
    </citation>
    <scope>NUCLEOTIDE SEQUENCE [LARGE SCALE GENOMIC DNA]</scope>
    <source>
        <strain evidence="18 19">BN140002</strain>
    </source>
</reference>
<dbReference type="NCBIfam" id="TIGR01060">
    <property type="entry name" value="eno"/>
    <property type="match status" value="1"/>
</dbReference>
<comment type="subcellular location">
    <subcellularLocation>
        <location evidence="12">Cytoplasm</location>
    </subcellularLocation>
    <subcellularLocation>
        <location evidence="12">Secreted</location>
    </subcellularLocation>
    <subcellularLocation>
        <location evidence="12">Cell surface</location>
    </subcellularLocation>
    <text evidence="12">Fractions of enolase are present in both the cytoplasm and on the cell surface.</text>
</comment>
<dbReference type="HAMAP" id="MF_00318">
    <property type="entry name" value="Enolase"/>
    <property type="match status" value="1"/>
</dbReference>
<evidence type="ECO:0000256" key="8">
    <source>
        <dbReference type="ARBA" id="ARBA00022842"/>
    </source>
</evidence>
<evidence type="ECO:0000256" key="7">
    <source>
        <dbReference type="ARBA" id="ARBA00022723"/>
    </source>
</evidence>
<reference evidence="18 19" key="1">
    <citation type="submission" date="2019-09" db="EMBL/GenBank/DDBJ databases">
        <title>Salinarimonas rosea gen. nov., sp. nov., a new member of the a-2 subgroup of the Proteobacteria.</title>
        <authorList>
            <person name="Liu J."/>
        </authorList>
    </citation>
    <scope>NUCLEOTIDE SEQUENCE [LARGE SCALE GENOMIC DNA]</scope>
    <source>
        <strain evidence="18 19">BN140002</strain>
    </source>
</reference>
<keyword evidence="5 12" id="KW-0963">Cytoplasm</keyword>
<dbReference type="PROSITE" id="PS00164">
    <property type="entry name" value="ENOLASE"/>
    <property type="match status" value="1"/>
</dbReference>
<evidence type="ECO:0000256" key="1">
    <source>
        <dbReference type="ARBA" id="ARBA00005031"/>
    </source>
</evidence>
<keyword evidence="6 12" id="KW-0964">Secreted</keyword>
<dbReference type="InterPro" id="IPR020811">
    <property type="entry name" value="Enolase_N"/>
</dbReference>
<feature type="domain" description="Enolase N-terminal" evidence="17">
    <location>
        <begin position="4"/>
        <end position="134"/>
    </location>
</feature>
<sequence>MTAIADIIAREILDSRGNPTVEVDVLLEDGSFGRAAVPSGASTGAHEAVELRDGDKSRYLGKGVLKAVEAVNREIIDAIGGMDAEDQVEVDEAMIELDGTPNKSRLGANAILGVSLAVAKAAAQASGLPLYRYVGGTQARVLPVPMMNIINGGAHADNPIDFQEFMIMPVGASSLAEAVRMGAEVFHTLKGALKKEGHNTNVGDEGGFAPDLKSAEAALDFIMRSIEQAGYKPGTDMMIALDCAATEFFKGGSYVYEGEGKTRSPQEQAEYLAGLVGAYPIVSIEDGMSEDDWDGWKAVTDLVGAKCQLVGDDLFVTNVERLSQGIAKGVANSILVKVNQIGSLTETLAAVEMAHRAGYTAVMSHRSGETEDATIADLAVATNCGQIKTGSLARSDRLAKYNQLIRIEGELGGQAKYAGRAALKALR</sequence>
<dbReference type="AlphaFoldDB" id="A0A5B2VBE9"/>
<evidence type="ECO:0000256" key="2">
    <source>
        <dbReference type="ARBA" id="ARBA00009604"/>
    </source>
</evidence>
<dbReference type="SFLD" id="SFLDF00002">
    <property type="entry name" value="enolase"/>
    <property type="match status" value="1"/>
</dbReference>
<feature type="binding site" evidence="12">
    <location>
        <position position="388"/>
    </location>
    <ligand>
        <name>(2R)-2-phosphoglycerate</name>
        <dbReference type="ChEBI" id="CHEBI:58289"/>
    </ligand>
</feature>
<feature type="binding site" evidence="14">
    <location>
        <position position="312"/>
    </location>
    <ligand>
        <name>substrate</name>
    </ligand>
</feature>
<dbReference type="PANTHER" id="PTHR11902">
    <property type="entry name" value="ENOLASE"/>
    <property type="match status" value="1"/>
</dbReference>
<keyword evidence="7 12" id="KW-0479">Metal-binding</keyword>
<accession>A0A5B2VBE9</accession>
<evidence type="ECO:0000256" key="5">
    <source>
        <dbReference type="ARBA" id="ARBA00022490"/>
    </source>
</evidence>
<evidence type="ECO:0000256" key="3">
    <source>
        <dbReference type="ARBA" id="ARBA00012058"/>
    </source>
</evidence>
<dbReference type="EMBL" id="VUOA01000028">
    <property type="protein sequence ID" value="KAA2236294.1"/>
    <property type="molecule type" value="Genomic_DNA"/>
</dbReference>
<dbReference type="Gene3D" id="3.20.20.120">
    <property type="entry name" value="Enolase-like C-terminal domain"/>
    <property type="match status" value="1"/>
</dbReference>
<feature type="domain" description="Enolase C-terminal TIM barrel" evidence="16">
    <location>
        <begin position="139"/>
        <end position="425"/>
    </location>
</feature>
<feature type="binding site" evidence="12">
    <location>
        <position position="337"/>
    </location>
    <ligand>
        <name>(2R)-2-phosphoglycerate</name>
        <dbReference type="ChEBI" id="CHEBI:58289"/>
    </ligand>
</feature>
<comment type="caution">
    <text evidence="18">The sequence shown here is derived from an EMBL/GenBank/DDBJ whole genome shotgun (WGS) entry which is preliminary data.</text>
</comment>
<keyword evidence="18" id="KW-0670">Pyruvate</keyword>
<dbReference type="CDD" id="cd03313">
    <property type="entry name" value="enolase"/>
    <property type="match status" value="1"/>
</dbReference>
<evidence type="ECO:0000256" key="15">
    <source>
        <dbReference type="PIRSR" id="PIRSR001400-3"/>
    </source>
</evidence>
<feature type="binding site" evidence="12 15">
    <location>
        <position position="242"/>
    </location>
    <ligand>
        <name>Mg(2+)</name>
        <dbReference type="ChEBI" id="CHEBI:18420"/>
    </ligand>
</feature>
<name>A0A5B2VBE9_9HYPH</name>
<feature type="binding site" evidence="12">
    <location>
        <position position="163"/>
    </location>
    <ligand>
        <name>(2R)-2-phosphoglycerate</name>
        <dbReference type="ChEBI" id="CHEBI:58289"/>
    </ligand>
</feature>
<evidence type="ECO:0000256" key="12">
    <source>
        <dbReference type="HAMAP-Rule" id="MF_00318"/>
    </source>
</evidence>
<feature type="binding site" evidence="14">
    <location>
        <position position="388"/>
    </location>
    <ligand>
        <name>substrate</name>
    </ligand>
</feature>
<evidence type="ECO:0000313" key="18">
    <source>
        <dbReference type="EMBL" id="KAA2236294.1"/>
    </source>
</evidence>
<dbReference type="InterPro" id="IPR036849">
    <property type="entry name" value="Enolase-like_C_sf"/>
</dbReference>
<dbReference type="InterPro" id="IPR020809">
    <property type="entry name" value="Enolase_CS"/>
</dbReference>
<feature type="binding site" evidence="14">
    <location>
        <position position="164"/>
    </location>
    <ligand>
        <name>substrate</name>
    </ligand>
</feature>
<dbReference type="PRINTS" id="PR00148">
    <property type="entry name" value="ENOLASE"/>
</dbReference>
<comment type="pathway">
    <text evidence="1 12">Carbohydrate degradation; glycolysis; pyruvate from D-glyceraldehyde 3-phosphate: step 4/5.</text>
</comment>
<dbReference type="Pfam" id="PF00113">
    <property type="entry name" value="Enolase_C"/>
    <property type="match status" value="1"/>
</dbReference>
<evidence type="ECO:0000313" key="19">
    <source>
        <dbReference type="Proteomes" id="UP000323142"/>
    </source>
</evidence>
<proteinExistence type="inferred from homology"/>
<dbReference type="Proteomes" id="UP000323142">
    <property type="component" value="Unassembled WGS sequence"/>
</dbReference>
<organism evidence="18 19">
    <name type="scientific">Salinarimonas soli</name>
    <dbReference type="NCBI Taxonomy" id="1638099"/>
    <lineage>
        <taxon>Bacteria</taxon>
        <taxon>Pseudomonadati</taxon>
        <taxon>Pseudomonadota</taxon>
        <taxon>Alphaproteobacteria</taxon>
        <taxon>Hyphomicrobiales</taxon>
        <taxon>Salinarimonadaceae</taxon>
        <taxon>Salinarimonas</taxon>
    </lineage>
</organism>
<keyword evidence="19" id="KW-1185">Reference proteome</keyword>
<dbReference type="RefSeq" id="WP_149819471.1">
    <property type="nucleotide sequence ID" value="NZ_VUOA01000028.1"/>
</dbReference>
<dbReference type="SUPFAM" id="SSF54826">
    <property type="entry name" value="Enolase N-terminal domain-like"/>
    <property type="match status" value="1"/>
</dbReference>
<feature type="active site" description="Proton acceptor" evidence="12 13">
    <location>
        <position position="337"/>
    </location>
</feature>
<dbReference type="GO" id="GO:0000015">
    <property type="term" value="C:phosphopyruvate hydratase complex"/>
    <property type="evidence" value="ECO:0007669"/>
    <property type="project" value="InterPro"/>
</dbReference>
<feature type="binding site" evidence="14">
    <location>
        <position position="155"/>
    </location>
    <ligand>
        <name>substrate</name>
    </ligand>
</feature>
<feature type="binding site" evidence="14">
    <location>
        <position position="285"/>
    </location>
    <ligand>
        <name>substrate</name>
    </ligand>
</feature>
<evidence type="ECO:0000256" key="4">
    <source>
        <dbReference type="ARBA" id="ARBA00017068"/>
    </source>
</evidence>
<feature type="binding site" evidence="12 15">
    <location>
        <position position="312"/>
    </location>
    <ligand>
        <name>Mg(2+)</name>
        <dbReference type="ChEBI" id="CHEBI:18420"/>
    </ligand>
</feature>
<comment type="similarity">
    <text evidence="2 12">Belongs to the enolase family.</text>
</comment>
<dbReference type="SMART" id="SM01193">
    <property type="entry name" value="Enolase_N"/>
    <property type="match status" value="1"/>
</dbReference>
<evidence type="ECO:0000256" key="14">
    <source>
        <dbReference type="PIRSR" id="PIRSR001400-2"/>
    </source>
</evidence>
<dbReference type="GO" id="GO:0000287">
    <property type="term" value="F:magnesium ion binding"/>
    <property type="evidence" value="ECO:0007669"/>
    <property type="project" value="UniProtKB-UniRule"/>
</dbReference>
<dbReference type="Gene3D" id="3.30.390.10">
    <property type="entry name" value="Enolase-like, N-terminal domain"/>
    <property type="match status" value="1"/>
</dbReference>
<dbReference type="UniPathway" id="UPA00109">
    <property type="reaction ID" value="UER00187"/>
</dbReference>
<keyword evidence="9 12" id="KW-0324">Glycolysis</keyword>
<dbReference type="Pfam" id="PF03952">
    <property type="entry name" value="Enolase_N"/>
    <property type="match status" value="1"/>
</dbReference>
<protein>
    <recommendedName>
        <fullName evidence="4 12">Enolase</fullName>
        <ecNumber evidence="3 12">4.2.1.11</ecNumber>
    </recommendedName>
    <alternativeName>
        <fullName evidence="12">2-phospho-D-glycerate hydro-lyase</fullName>
    </alternativeName>
    <alternativeName>
        <fullName evidence="12">2-phosphoglycerate dehydratase</fullName>
    </alternativeName>
</protein>
<evidence type="ECO:0000259" key="17">
    <source>
        <dbReference type="SMART" id="SM01193"/>
    </source>
</evidence>
<evidence type="ECO:0000256" key="9">
    <source>
        <dbReference type="ARBA" id="ARBA00023152"/>
    </source>
</evidence>
<evidence type="ECO:0000256" key="13">
    <source>
        <dbReference type="PIRSR" id="PIRSR001400-1"/>
    </source>
</evidence>
<gene>
    <name evidence="12" type="primary">eno</name>
    <name evidence="18" type="ORF">F0L46_16455</name>
</gene>
<evidence type="ECO:0000256" key="10">
    <source>
        <dbReference type="ARBA" id="ARBA00023239"/>
    </source>
</evidence>
<evidence type="ECO:0000256" key="11">
    <source>
        <dbReference type="ARBA" id="ARBA00045763"/>
    </source>
</evidence>
<dbReference type="PANTHER" id="PTHR11902:SF1">
    <property type="entry name" value="ENOLASE"/>
    <property type="match status" value="1"/>
</dbReference>
<dbReference type="InterPro" id="IPR029017">
    <property type="entry name" value="Enolase-like_N"/>
</dbReference>
<dbReference type="GO" id="GO:0004634">
    <property type="term" value="F:phosphopyruvate hydratase activity"/>
    <property type="evidence" value="ECO:0007669"/>
    <property type="project" value="UniProtKB-UniRule"/>
</dbReference>
<dbReference type="SFLD" id="SFLDG00178">
    <property type="entry name" value="enolase"/>
    <property type="match status" value="1"/>
</dbReference>
<keyword evidence="10 12" id="KW-0456">Lyase</keyword>
<dbReference type="InterPro" id="IPR000941">
    <property type="entry name" value="Enolase"/>
</dbReference>
<feature type="active site" description="Proton donor" evidence="12 13">
    <location>
        <position position="205"/>
    </location>
</feature>
<evidence type="ECO:0000256" key="6">
    <source>
        <dbReference type="ARBA" id="ARBA00022525"/>
    </source>
</evidence>
<dbReference type="GO" id="GO:0005576">
    <property type="term" value="C:extracellular region"/>
    <property type="evidence" value="ECO:0007669"/>
    <property type="project" value="UniProtKB-SubCell"/>
</dbReference>
<dbReference type="InterPro" id="IPR020810">
    <property type="entry name" value="Enolase_C"/>
</dbReference>
<evidence type="ECO:0000259" key="16">
    <source>
        <dbReference type="SMART" id="SM01192"/>
    </source>
</evidence>
<dbReference type="FunFam" id="3.30.390.10:FF:000001">
    <property type="entry name" value="Enolase"/>
    <property type="match status" value="1"/>
</dbReference>
<dbReference type="GO" id="GO:0006096">
    <property type="term" value="P:glycolytic process"/>
    <property type="evidence" value="ECO:0007669"/>
    <property type="project" value="UniProtKB-UniRule"/>
</dbReference>
<keyword evidence="8 12" id="KW-0460">Magnesium</keyword>
<feature type="binding site" evidence="12">
    <location>
        <position position="367"/>
    </location>
    <ligand>
        <name>(2R)-2-phosphoglycerate</name>
        <dbReference type="ChEBI" id="CHEBI:58289"/>
    </ligand>
</feature>